<organism evidence="1 2">
    <name type="scientific">Eumeta variegata</name>
    <name type="common">Bagworm moth</name>
    <name type="synonym">Eumeta japonica</name>
    <dbReference type="NCBI Taxonomy" id="151549"/>
    <lineage>
        <taxon>Eukaryota</taxon>
        <taxon>Metazoa</taxon>
        <taxon>Ecdysozoa</taxon>
        <taxon>Arthropoda</taxon>
        <taxon>Hexapoda</taxon>
        <taxon>Insecta</taxon>
        <taxon>Pterygota</taxon>
        <taxon>Neoptera</taxon>
        <taxon>Endopterygota</taxon>
        <taxon>Lepidoptera</taxon>
        <taxon>Glossata</taxon>
        <taxon>Ditrysia</taxon>
        <taxon>Tineoidea</taxon>
        <taxon>Psychidae</taxon>
        <taxon>Oiketicinae</taxon>
        <taxon>Eumeta</taxon>
    </lineage>
</organism>
<keyword evidence="2" id="KW-1185">Reference proteome</keyword>
<evidence type="ECO:0000313" key="1">
    <source>
        <dbReference type="EMBL" id="GBP61110.1"/>
    </source>
</evidence>
<reference evidence="1 2" key="1">
    <citation type="journal article" date="2019" name="Commun. Biol.">
        <title>The bagworm genome reveals a unique fibroin gene that provides high tensile strength.</title>
        <authorList>
            <person name="Kono N."/>
            <person name="Nakamura H."/>
            <person name="Ohtoshi R."/>
            <person name="Tomita M."/>
            <person name="Numata K."/>
            <person name="Arakawa K."/>
        </authorList>
    </citation>
    <scope>NUCLEOTIDE SEQUENCE [LARGE SCALE GENOMIC DNA]</scope>
</reference>
<dbReference type="EMBL" id="BGZK01000804">
    <property type="protein sequence ID" value="GBP61110.1"/>
    <property type="molecule type" value="Genomic_DNA"/>
</dbReference>
<protein>
    <submittedName>
        <fullName evidence="1">Uncharacterized protein</fullName>
    </submittedName>
</protein>
<sequence length="85" mass="9902">MEPKPPGSKAYHGLWNVENFTTKGHNVVTDLARTVRVVRAQFKSQVEYPNKERPRIQLRGVAPQAGNRVRPLTFWIWEWMFPVDA</sequence>
<comment type="caution">
    <text evidence="1">The sequence shown here is derived from an EMBL/GenBank/DDBJ whole genome shotgun (WGS) entry which is preliminary data.</text>
</comment>
<dbReference type="Proteomes" id="UP000299102">
    <property type="component" value="Unassembled WGS sequence"/>
</dbReference>
<proteinExistence type="predicted"/>
<name>A0A4C1XDE0_EUMVA</name>
<evidence type="ECO:0000313" key="2">
    <source>
        <dbReference type="Proteomes" id="UP000299102"/>
    </source>
</evidence>
<dbReference type="AlphaFoldDB" id="A0A4C1XDE0"/>
<accession>A0A4C1XDE0</accession>
<gene>
    <name evidence="1" type="ORF">EVAR_89776_1</name>
</gene>